<evidence type="ECO:0000313" key="2">
    <source>
        <dbReference type="EMBL" id="ALF53788.1"/>
    </source>
</evidence>
<dbReference type="PRINTS" id="PR00111">
    <property type="entry name" value="ABHYDROLASE"/>
</dbReference>
<accession>A0A0M5MGZ3</accession>
<dbReference type="Pfam" id="PF00561">
    <property type="entry name" value="Abhydrolase_1"/>
    <property type="match status" value="1"/>
</dbReference>
<dbReference type="OrthoDB" id="464067at2"/>
<evidence type="ECO:0000313" key="3">
    <source>
        <dbReference type="Proteomes" id="UP000062645"/>
    </source>
</evidence>
<organism evidence="2 3">
    <name type="scientific">Nostoc piscinale CENA21</name>
    <dbReference type="NCBI Taxonomy" id="224013"/>
    <lineage>
        <taxon>Bacteria</taxon>
        <taxon>Bacillati</taxon>
        <taxon>Cyanobacteriota</taxon>
        <taxon>Cyanophyceae</taxon>
        <taxon>Nostocales</taxon>
        <taxon>Nostocaceae</taxon>
        <taxon>Nostoc</taxon>
    </lineage>
</organism>
<evidence type="ECO:0000259" key="1">
    <source>
        <dbReference type="Pfam" id="PF00561"/>
    </source>
</evidence>
<dbReference type="AlphaFoldDB" id="A0A0M5MGZ3"/>
<proteinExistence type="predicted"/>
<dbReference type="Proteomes" id="UP000062645">
    <property type="component" value="Chromosome"/>
</dbReference>
<dbReference type="InterPro" id="IPR000073">
    <property type="entry name" value="AB_hydrolase_1"/>
</dbReference>
<dbReference type="PATRIC" id="fig|224013.5.peg.3509"/>
<protein>
    <recommendedName>
        <fullName evidence="1">AB hydrolase-1 domain-containing protein</fullName>
    </recommendedName>
</protein>
<dbReference type="EMBL" id="CP012036">
    <property type="protein sequence ID" value="ALF53788.1"/>
    <property type="molecule type" value="Genomic_DNA"/>
</dbReference>
<reference evidence="2 3" key="2">
    <citation type="journal article" date="2016" name="Genome Announc.">
        <title>Draft Genome Sequence of the N2-Fixing Cyanobacterium Nostoc piscinale CENA21, Isolated from the Brazilian Amazon Floodplain.</title>
        <authorList>
            <person name="Leao T."/>
            <person name="Guimaraes P.I."/>
            <person name="de Melo A.G."/>
            <person name="Ramos R.T."/>
            <person name="Leao P.N."/>
            <person name="Silva A."/>
            <person name="Fiore M.F."/>
            <person name="Schneider M.P."/>
        </authorList>
    </citation>
    <scope>NUCLEOTIDE SEQUENCE [LARGE SCALE GENOMIC DNA]</scope>
    <source>
        <strain evidence="2 3">CENA21</strain>
    </source>
</reference>
<dbReference type="RefSeq" id="WP_062293718.1">
    <property type="nucleotide sequence ID" value="NZ_CP012036.1"/>
</dbReference>
<dbReference type="STRING" id="224013.ACX27_14540"/>
<gene>
    <name evidence="2" type="ORF">ACX27_14540</name>
</gene>
<dbReference type="InterPro" id="IPR029058">
    <property type="entry name" value="AB_hydrolase_fold"/>
</dbReference>
<reference evidence="3" key="1">
    <citation type="submission" date="2015-07" db="EMBL/GenBank/DDBJ databases">
        <title>Genome Of Nitrogen-Fixing Cyanobacterium Nostoc piscinale CENA21 From Solimoes/Amazon River Floodplain Sediments And Comparative Genomics To Uncover Biosynthetic Natural Products Potential.</title>
        <authorList>
            <person name="Leao T.F."/>
            <person name="Leao P.N."/>
            <person name="Guimaraes P.I."/>
            <person name="de Melo A.G.C."/>
            <person name="Ramos R.T.J."/>
            <person name="Silva A."/>
            <person name="Fiore M.F."/>
            <person name="Schneider M.P.C."/>
        </authorList>
    </citation>
    <scope>NUCLEOTIDE SEQUENCE [LARGE SCALE GENOMIC DNA]</scope>
    <source>
        <strain evidence="3">CENA21</strain>
    </source>
</reference>
<dbReference type="KEGG" id="npz:ACX27_14540"/>
<sequence length="250" mass="28774">MYDDIDVVWISSSPVLQRFDKPLLQYISQYVNVAQWEYHSGKDEGNSIDEAVDLLDEFLSECAYPINLAGHGAGGAIALTYARRYPEKVRSLVLLAVASQPANTWHIHYYLQRQLFPISREQILATTVRNLFGEQPHTTTKKLIAVLKRDLDQTPLNHSLFKLTDLPKGGVSMPMMICGSQNDPIVDSPTLEKWLKMFKPEDDFWEYSQGYHFFHYFYPQPVGEAILRFWQPYHSPILATNQLFSSTLKN</sequence>
<keyword evidence="3" id="KW-1185">Reference proteome</keyword>
<name>A0A0M5MGZ3_9NOSO</name>
<dbReference type="Gene3D" id="3.40.50.1820">
    <property type="entry name" value="alpha/beta hydrolase"/>
    <property type="match status" value="1"/>
</dbReference>
<dbReference type="SUPFAM" id="SSF53474">
    <property type="entry name" value="alpha/beta-Hydrolases"/>
    <property type="match status" value="1"/>
</dbReference>
<feature type="domain" description="AB hydrolase-1" evidence="1">
    <location>
        <begin position="65"/>
        <end position="133"/>
    </location>
</feature>